<comment type="caution">
    <text evidence="1">The sequence shown here is derived from an EMBL/GenBank/DDBJ whole genome shotgun (WGS) entry which is preliminary data.</text>
</comment>
<proteinExistence type="predicted"/>
<evidence type="ECO:0000313" key="2">
    <source>
        <dbReference type="Proteomes" id="UP000283509"/>
    </source>
</evidence>
<reference evidence="1 2" key="1">
    <citation type="submission" date="2018-04" db="EMBL/GenBank/DDBJ databases">
        <authorList>
            <person name="Zhang X."/>
            <person name="Yuan J."/>
            <person name="Li F."/>
            <person name="Xiang J."/>
        </authorList>
    </citation>
    <scope>NUCLEOTIDE SEQUENCE [LARGE SCALE GENOMIC DNA]</scope>
    <source>
        <tissue evidence="1">Muscle</tissue>
    </source>
</reference>
<keyword evidence="2" id="KW-1185">Reference proteome</keyword>
<protein>
    <submittedName>
        <fullName evidence="1">Uncharacterized protein</fullName>
    </submittedName>
</protein>
<dbReference type="EMBL" id="QCYY01001776">
    <property type="protein sequence ID" value="ROT75403.1"/>
    <property type="molecule type" value="Genomic_DNA"/>
</dbReference>
<evidence type="ECO:0000313" key="1">
    <source>
        <dbReference type="EMBL" id="ROT75403.1"/>
    </source>
</evidence>
<gene>
    <name evidence="1" type="ORF">C7M84_006052</name>
</gene>
<organism evidence="1 2">
    <name type="scientific">Penaeus vannamei</name>
    <name type="common">Whiteleg shrimp</name>
    <name type="synonym">Litopenaeus vannamei</name>
    <dbReference type="NCBI Taxonomy" id="6689"/>
    <lineage>
        <taxon>Eukaryota</taxon>
        <taxon>Metazoa</taxon>
        <taxon>Ecdysozoa</taxon>
        <taxon>Arthropoda</taxon>
        <taxon>Crustacea</taxon>
        <taxon>Multicrustacea</taxon>
        <taxon>Malacostraca</taxon>
        <taxon>Eumalacostraca</taxon>
        <taxon>Eucarida</taxon>
        <taxon>Decapoda</taxon>
        <taxon>Dendrobranchiata</taxon>
        <taxon>Penaeoidea</taxon>
        <taxon>Penaeidae</taxon>
        <taxon>Penaeus</taxon>
    </lineage>
</organism>
<dbReference type="AlphaFoldDB" id="A0A3R7SUA6"/>
<accession>A0A3R7SUA6</accession>
<sequence>MLRVCARGLAVLLERFHGKKKLHRVRFLDYAPDKPLHIYEKPQRDSARALDQAYFWSYTGLGTPSDLWQQAIRVLPGEGKAAKPKPVAMPVTENLKRDPDPVAYYGLPKELMPIHPGGGSRFEDLEKERLERAKGQSKVHTVGYLAPVLLHARSERRRSISQGYFILPDFNRSELPGESSFPGETNEAISFRSVSFFLADSIGVARESIFFQESNEAISFRSSFILRQNFKWSAGRVIFSSRETTKQFLQFFYLRQTFNASAGEYFLSSRDERKQFPSEFILFLARNFKSGASEVFSFPAETKQIFLQFILSRQNLQSECRRVFSFQARRRSNFLRSSFSFQTSIGTRYEYVPGEYFLPRTSTNEAFLRSSFYPRQNFKSSQCQRVFSFQERRTKQFPSESFYLPDLKSGAGEYFPPSEDERSKFRFSSLSSPNLQIECERVLFTSQRDERSNFLQELFYPRQNLKSECQESISFPRRDETKQFPSGVHFFSPELQDPECQESIFPFPRDDEAISFRSSFFILPEPSNRSARSISFPGRTNEAFPSGVFIQQNLQSRSARRDETRTESSSECQRVRDKAEFFFQTQCQETNEAISFRSSFILAEPSNRSEESIFPSQARRTKQFPSVHFILARDFKSGAGGIFLPSEREAFLQEFIYPCQPSIEESIFFPGRRTKLSSRVLLFASELKIGVPGGILLQRNEAISFRSSFYPRQKLQIGVPGEYFPSKRDERSNFLGVHFILARPSNRSAREYFSFQRDERIFLRSFYPRQNLQSGVPGEYFAFKRDERAISLQFILFPAQNFNRQLPGE</sequence>
<name>A0A3R7SUA6_PENVA</name>
<reference evidence="1 2" key="2">
    <citation type="submission" date="2019-01" db="EMBL/GenBank/DDBJ databases">
        <title>The decoding of complex shrimp genome reveals the adaptation for benthos swimmer, frequently molting mechanism and breeding impact on genome.</title>
        <authorList>
            <person name="Sun Y."/>
            <person name="Gao Y."/>
            <person name="Yu Y."/>
        </authorList>
    </citation>
    <scope>NUCLEOTIDE SEQUENCE [LARGE SCALE GENOMIC DNA]</scope>
    <source>
        <tissue evidence="1">Muscle</tissue>
    </source>
</reference>
<dbReference type="Proteomes" id="UP000283509">
    <property type="component" value="Unassembled WGS sequence"/>
</dbReference>
<dbReference type="OrthoDB" id="6368165at2759"/>